<name>A0A6J4TM82_9ACTN</name>
<feature type="non-terminal residue" evidence="2">
    <location>
        <position position="58"/>
    </location>
</feature>
<reference evidence="2" key="1">
    <citation type="submission" date="2020-02" db="EMBL/GenBank/DDBJ databases">
        <authorList>
            <person name="Meier V. D."/>
        </authorList>
    </citation>
    <scope>NUCLEOTIDE SEQUENCE</scope>
    <source>
        <strain evidence="2">AVDCRST_MAG30</strain>
    </source>
</reference>
<accession>A0A6J4TM82</accession>
<sequence length="58" mass="6147">ARSCPHPGATLPQRRGEVGPLPLGRAHRADPRLRRADHPAHALDGLAGGLAGRARDDR</sequence>
<protein>
    <submittedName>
        <fullName evidence="2">Uncharacterized protein</fullName>
    </submittedName>
</protein>
<dbReference type="EMBL" id="CADCVS010000458">
    <property type="protein sequence ID" value="CAA9527556.1"/>
    <property type="molecule type" value="Genomic_DNA"/>
</dbReference>
<feature type="non-terminal residue" evidence="2">
    <location>
        <position position="1"/>
    </location>
</feature>
<proteinExistence type="predicted"/>
<feature type="region of interest" description="Disordered" evidence="1">
    <location>
        <begin position="1"/>
        <end position="58"/>
    </location>
</feature>
<organism evidence="2">
    <name type="scientific">uncultured Solirubrobacteraceae bacterium</name>
    <dbReference type="NCBI Taxonomy" id="1162706"/>
    <lineage>
        <taxon>Bacteria</taxon>
        <taxon>Bacillati</taxon>
        <taxon>Actinomycetota</taxon>
        <taxon>Thermoleophilia</taxon>
        <taxon>Solirubrobacterales</taxon>
        <taxon>Solirubrobacteraceae</taxon>
        <taxon>environmental samples</taxon>
    </lineage>
</organism>
<evidence type="ECO:0000313" key="2">
    <source>
        <dbReference type="EMBL" id="CAA9527556.1"/>
    </source>
</evidence>
<dbReference type="AlphaFoldDB" id="A0A6J4TM82"/>
<gene>
    <name evidence="2" type="ORF">AVDCRST_MAG30-3494</name>
</gene>
<feature type="compositionally biased region" description="Basic and acidic residues" evidence="1">
    <location>
        <begin position="27"/>
        <end position="41"/>
    </location>
</feature>
<evidence type="ECO:0000256" key="1">
    <source>
        <dbReference type="SAM" id="MobiDB-lite"/>
    </source>
</evidence>